<dbReference type="AlphaFoldDB" id="A0A1P8UE44"/>
<dbReference type="KEGG" id="afy:BW247_02080"/>
<evidence type="ECO:0000256" key="13">
    <source>
        <dbReference type="ARBA" id="ARBA00023316"/>
    </source>
</evidence>
<reference evidence="17 18" key="1">
    <citation type="submission" date="2017-01" db="EMBL/GenBank/DDBJ databases">
        <title>Draft sequence of Acidihalobacter ferrooxidans strain DSM 14175 (strain V8).</title>
        <authorList>
            <person name="Khaleque H.N."/>
            <person name="Ramsay J.P."/>
            <person name="Murphy R.J.T."/>
            <person name="Kaksonen A.H."/>
            <person name="Boxall N.J."/>
            <person name="Watkin E.L.J."/>
        </authorList>
    </citation>
    <scope>NUCLEOTIDE SEQUENCE [LARGE SCALE GENOMIC DNA]</scope>
    <source>
        <strain evidence="17 18">V8</strain>
    </source>
</reference>
<dbReference type="GO" id="GO:0006508">
    <property type="term" value="P:proteolysis"/>
    <property type="evidence" value="ECO:0007669"/>
    <property type="project" value="UniProtKB-KW"/>
</dbReference>
<dbReference type="InterPro" id="IPR017790">
    <property type="entry name" value="Penicillin-binding_protein_2"/>
</dbReference>
<dbReference type="Gene3D" id="3.30.1390.30">
    <property type="entry name" value="Penicillin-binding protein 2a, domain 3"/>
    <property type="match status" value="1"/>
</dbReference>
<accession>A0A1P8UE44</accession>
<dbReference type="Gene3D" id="3.90.1310.10">
    <property type="entry name" value="Penicillin-binding protein 2a (Domain 2)"/>
    <property type="match status" value="1"/>
</dbReference>
<dbReference type="Gene3D" id="3.10.350.10">
    <property type="entry name" value="LysM domain"/>
    <property type="match status" value="1"/>
</dbReference>
<dbReference type="NCBIfam" id="TIGR03423">
    <property type="entry name" value="pbp2_mrdA"/>
    <property type="match status" value="1"/>
</dbReference>
<dbReference type="PANTHER" id="PTHR30627">
    <property type="entry name" value="PEPTIDOGLYCAN D,D-TRANSPEPTIDASE"/>
    <property type="match status" value="1"/>
</dbReference>
<evidence type="ECO:0000256" key="5">
    <source>
        <dbReference type="ARBA" id="ARBA00022645"/>
    </source>
</evidence>
<evidence type="ECO:0000259" key="16">
    <source>
        <dbReference type="PROSITE" id="PS51782"/>
    </source>
</evidence>
<feature type="domain" description="LysM" evidence="16">
    <location>
        <begin position="632"/>
        <end position="677"/>
    </location>
</feature>
<dbReference type="SUPFAM" id="SSF54106">
    <property type="entry name" value="LysM domain"/>
    <property type="match status" value="1"/>
</dbReference>
<dbReference type="InterPro" id="IPR050515">
    <property type="entry name" value="Beta-lactam/transpept"/>
</dbReference>
<dbReference type="SUPFAM" id="SSF56519">
    <property type="entry name" value="Penicillin binding protein dimerisation domain"/>
    <property type="match status" value="1"/>
</dbReference>
<dbReference type="GO" id="GO:0008360">
    <property type="term" value="P:regulation of cell shape"/>
    <property type="evidence" value="ECO:0007669"/>
    <property type="project" value="UniProtKB-KW"/>
</dbReference>
<evidence type="ECO:0000256" key="10">
    <source>
        <dbReference type="ARBA" id="ARBA00022984"/>
    </source>
</evidence>
<evidence type="ECO:0000256" key="8">
    <source>
        <dbReference type="ARBA" id="ARBA00022801"/>
    </source>
</evidence>
<evidence type="ECO:0000256" key="2">
    <source>
        <dbReference type="ARBA" id="ARBA00004236"/>
    </source>
</evidence>
<dbReference type="SUPFAM" id="SSF56601">
    <property type="entry name" value="beta-lactamase/transpeptidase-like"/>
    <property type="match status" value="1"/>
</dbReference>
<dbReference type="Pfam" id="PF00905">
    <property type="entry name" value="Transpeptidase"/>
    <property type="match status" value="1"/>
</dbReference>
<dbReference type="GO" id="GO:0005886">
    <property type="term" value="C:plasma membrane"/>
    <property type="evidence" value="ECO:0007669"/>
    <property type="project" value="UniProtKB-SubCell"/>
</dbReference>
<evidence type="ECO:0000256" key="1">
    <source>
        <dbReference type="ARBA" id="ARBA00004167"/>
    </source>
</evidence>
<evidence type="ECO:0000256" key="12">
    <source>
        <dbReference type="ARBA" id="ARBA00023136"/>
    </source>
</evidence>
<dbReference type="SMART" id="SM00257">
    <property type="entry name" value="LysM"/>
    <property type="match status" value="1"/>
</dbReference>
<keyword evidence="7" id="KW-0812">Transmembrane</keyword>
<dbReference type="EC" id="3.4.16.4" evidence="14"/>
<dbReference type="InterPro" id="IPR012338">
    <property type="entry name" value="Beta-lactam/transpept-like"/>
</dbReference>
<feature type="region of interest" description="Disordered" evidence="15">
    <location>
        <begin position="611"/>
        <end position="631"/>
    </location>
</feature>
<gene>
    <name evidence="17" type="ORF">BW247_02080</name>
</gene>
<keyword evidence="10" id="KW-0573">Peptidoglycan synthesis</keyword>
<dbReference type="GO" id="GO:0008658">
    <property type="term" value="F:penicillin binding"/>
    <property type="evidence" value="ECO:0007669"/>
    <property type="project" value="UniProtKB-UniRule"/>
</dbReference>
<dbReference type="EMBL" id="CP019434">
    <property type="protein sequence ID" value="APZ42034.1"/>
    <property type="molecule type" value="Genomic_DNA"/>
</dbReference>
<dbReference type="GO" id="GO:0009252">
    <property type="term" value="P:peptidoglycan biosynthetic process"/>
    <property type="evidence" value="ECO:0007669"/>
    <property type="project" value="UniProtKB-UniRule"/>
</dbReference>
<evidence type="ECO:0000256" key="15">
    <source>
        <dbReference type="SAM" id="MobiDB-lite"/>
    </source>
</evidence>
<dbReference type="InterPro" id="IPR005311">
    <property type="entry name" value="PBP_dimer"/>
</dbReference>
<evidence type="ECO:0000256" key="11">
    <source>
        <dbReference type="ARBA" id="ARBA00022989"/>
    </source>
</evidence>
<comment type="subcellular location">
    <subcellularLocation>
        <location evidence="2">Cell membrane</location>
    </subcellularLocation>
    <subcellularLocation>
        <location evidence="1">Membrane</location>
        <topology evidence="1">Single-pass membrane protein</topology>
    </subcellularLocation>
</comment>
<evidence type="ECO:0000256" key="3">
    <source>
        <dbReference type="ARBA" id="ARBA00022475"/>
    </source>
</evidence>
<dbReference type="Pfam" id="PF03717">
    <property type="entry name" value="PBP_dimer"/>
    <property type="match status" value="1"/>
</dbReference>
<dbReference type="InterPro" id="IPR001460">
    <property type="entry name" value="PCN-bd_Tpept"/>
</dbReference>
<keyword evidence="12" id="KW-0472">Membrane</keyword>
<keyword evidence="11" id="KW-1133">Transmembrane helix</keyword>
<dbReference type="PANTHER" id="PTHR30627:SF2">
    <property type="entry name" value="PEPTIDOGLYCAN D,D-TRANSPEPTIDASE MRDA"/>
    <property type="match status" value="1"/>
</dbReference>
<proteinExistence type="predicted"/>
<dbReference type="Gene3D" id="3.40.710.10">
    <property type="entry name" value="DD-peptidase/beta-lactamase superfamily"/>
    <property type="match status" value="1"/>
</dbReference>
<evidence type="ECO:0000256" key="9">
    <source>
        <dbReference type="ARBA" id="ARBA00022960"/>
    </source>
</evidence>
<evidence type="ECO:0000256" key="6">
    <source>
        <dbReference type="ARBA" id="ARBA00022670"/>
    </source>
</evidence>
<dbReference type="GO" id="GO:0071555">
    <property type="term" value="P:cell wall organization"/>
    <property type="evidence" value="ECO:0007669"/>
    <property type="project" value="UniProtKB-KW"/>
</dbReference>
<dbReference type="Pfam" id="PF01476">
    <property type="entry name" value="LysM"/>
    <property type="match status" value="1"/>
</dbReference>
<name>A0A1P8UE44_9GAMM</name>
<keyword evidence="6" id="KW-0645">Protease</keyword>
<evidence type="ECO:0000256" key="7">
    <source>
        <dbReference type="ARBA" id="ARBA00022692"/>
    </source>
</evidence>
<dbReference type="Proteomes" id="UP000243807">
    <property type="component" value="Chromosome"/>
</dbReference>
<dbReference type="InterPro" id="IPR036779">
    <property type="entry name" value="LysM_dom_sf"/>
</dbReference>
<organism evidence="17 18">
    <name type="scientific">Acidihalobacter ferrooxydans</name>
    <dbReference type="NCBI Taxonomy" id="1765967"/>
    <lineage>
        <taxon>Bacteria</taxon>
        <taxon>Pseudomonadati</taxon>
        <taxon>Pseudomonadota</taxon>
        <taxon>Gammaproteobacteria</taxon>
        <taxon>Chromatiales</taxon>
        <taxon>Ectothiorhodospiraceae</taxon>
        <taxon>Acidihalobacter</taxon>
    </lineage>
</organism>
<dbReference type="GO" id="GO:0009002">
    <property type="term" value="F:serine-type D-Ala-D-Ala carboxypeptidase activity"/>
    <property type="evidence" value="ECO:0007669"/>
    <property type="project" value="UniProtKB-EC"/>
</dbReference>
<keyword evidence="3" id="KW-1003">Cell membrane</keyword>
<keyword evidence="9" id="KW-0133">Cell shape</keyword>
<evidence type="ECO:0000313" key="18">
    <source>
        <dbReference type="Proteomes" id="UP000243807"/>
    </source>
</evidence>
<keyword evidence="5" id="KW-0121">Carboxypeptidase</keyword>
<protein>
    <recommendedName>
        <fullName evidence="14">Penicillin-binding protein 2</fullName>
        <ecNumber evidence="14">3.4.16.4</ecNumber>
    </recommendedName>
</protein>
<sequence length="689" mass="76064">MVVLAALVFVMLGGAVYRLAELQVLEHRSYALAAHDNRVRIDPVPPPRGLIYSRNGILLAENVPSYALVIVPDDVHHMAQTLQALTRLLNIAPTDLKHFTQLLHRTPPYRAVPLLTELTPKQIAKFAVERYRFAGVHVQAHLVRRYPYRGLTTDSVGYVGRINATELSKVNANNYAGTDYFGKSWLEADYEPQLHGTAGYVVHRVNAGGQPLETLQRHLPVPGQDIVLTLDKGLQEVAQKAMRGKLGAVVVLNPRNGAILALVSSPSFDPNWFVNGISEKRYLSLLNNPAKPLWNRALQAGYAPGSTIKPYIAVGALQDGVVTAKEKIFAGPYYVLPHDPTKHKFWDWTPYGAGMTDLKKAIEESVDTYFYPVAVKMGITRLDRTLAKFGFGKDPMPSLNGVASGLLPSPAWKRRALGQSWYPGDTVVMGIGQGYLQITPLQLAKAVSIIAMHGQGFVPRLVRAWYDPTTHALRPNPPRPLPTIRLRDPKYWSDVIAGMHAVTASPNGTAYPSFIGFPHTVAGKTGTAQLFSTPHTNPFARQAPVPYNLRDNNLFEAFTPIDHPQLAVVVVVEHTGVRIGAASRVARKIMTYWYAHRAQIDRPLHQLKLHTQAKPPAKQSAKPTPHPPGHQVMVTIRAGDTLWQLAHHYGVTVKQLVKWNHFVNAGQPLSIGQQIVVWTQLPVSKGKAP</sequence>
<keyword evidence="8" id="KW-0378">Hydrolase</keyword>
<dbReference type="InterPro" id="IPR036138">
    <property type="entry name" value="PBP_dimer_sf"/>
</dbReference>
<keyword evidence="4" id="KW-0997">Cell inner membrane</keyword>
<evidence type="ECO:0000313" key="17">
    <source>
        <dbReference type="EMBL" id="APZ42034.1"/>
    </source>
</evidence>
<evidence type="ECO:0000256" key="14">
    <source>
        <dbReference type="NCBIfam" id="TIGR03423"/>
    </source>
</evidence>
<keyword evidence="18" id="KW-1185">Reference proteome</keyword>
<dbReference type="CDD" id="cd00118">
    <property type="entry name" value="LysM"/>
    <property type="match status" value="1"/>
</dbReference>
<keyword evidence="13" id="KW-0961">Cell wall biogenesis/degradation</keyword>
<dbReference type="PROSITE" id="PS51782">
    <property type="entry name" value="LYSM"/>
    <property type="match status" value="1"/>
</dbReference>
<dbReference type="GO" id="GO:0071972">
    <property type="term" value="F:peptidoglycan L,D-transpeptidase activity"/>
    <property type="evidence" value="ECO:0007669"/>
    <property type="project" value="TreeGrafter"/>
</dbReference>
<evidence type="ECO:0000256" key="4">
    <source>
        <dbReference type="ARBA" id="ARBA00022519"/>
    </source>
</evidence>
<dbReference type="InterPro" id="IPR018392">
    <property type="entry name" value="LysM"/>
</dbReference>
<dbReference type="STRING" id="1765967.BW247_02080"/>